<dbReference type="PROSITE" id="PS51027">
    <property type="entry name" value="INTEGRASE_DBD"/>
    <property type="match status" value="1"/>
</dbReference>
<dbReference type="PROSITE" id="PS50879">
    <property type="entry name" value="RNASE_H_1"/>
    <property type="match status" value="1"/>
</dbReference>
<dbReference type="GO" id="GO:0003677">
    <property type="term" value="F:DNA binding"/>
    <property type="evidence" value="ECO:0007669"/>
    <property type="project" value="UniProtKB-KW"/>
</dbReference>
<keyword evidence="3" id="KW-0548">Nucleotidyltransferase</keyword>
<dbReference type="GO" id="GO:0015074">
    <property type="term" value="P:DNA integration"/>
    <property type="evidence" value="ECO:0007669"/>
    <property type="project" value="UniProtKB-KW"/>
</dbReference>
<dbReference type="Gene3D" id="3.10.10.10">
    <property type="entry name" value="HIV Type 1 Reverse Transcriptase, subunit A, domain 1"/>
    <property type="match status" value="1"/>
</dbReference>
<evidence type="ECO:0000256" key="11">
    <source>
        <dbReference type="PROSITE-ProRule" id="PRU00450"/>
    </source>
</evidence>
<dbReference type="InterPro" id="IPR036397">
    <property type="entry name" value="RNaseH_sf"/>
</dbReference>
<dbReference type="Ensembl" id="ENSACOT00000013652.1">
    <property type="protein sequence ID" value="ENSACOP00000013190.1"/>
    <property type="gene ID" value="ENSACOG00000009164.1"/>
</dbReference>
<dbReference type="SUPFAM" id="SSF46919">
    <property type="entry name" value="N-terminal Zn binding domain of HIV integrase"/>
    <property type="match status" value="1"/>
</dbReference>
<evidence type="ECO:0000313" key="18">
    <source>
        <dbReference type="Ensembl" id="ENSACOP00000013190.1"/>
    </source>
</evidence>
<dbReference type="InterPro" id="IPR000477">
    <property type="entry name" value="RT_dom"/>
</dbReference>
<dbReference type="InterPro" id="IPR002156">
    <property type="entry name" value="RNaseH_domain"/>
</dbReference>
<dbReference type="InterPro" id="IPR010661">
    <property type="entry name" value="RVT_thumb"/>
</dbReference>
<dbReference type="PROSITE" id="PS50994">
    <property type="entry name" value="INTEGRASE"/>
    <property type="match status" value="1"/>
</dbReference>
<keyword evidence="9" id="KW-0695">RNA-directed DNA polymerase</keyword>
<dbReference type="Gene3D" id="2.30.30.10">
    <property type="entry name" value="Integrase, C-terminal domain superfamily, retroviral"/>
    <property type="match status" value="1"/>
</dbReference>
<protein>
    <submittedName>
        <fullName evidence="18">Uncharacterized protein</fullName>
    </submittedName>
</protein>
<dbReference type="InterPro" id="IPR017856">
    <property type="entry name" value="Integrase-like_N"/>
</dbReference>
<reference evidence="18" key="2">
    <citation type="submission" date="2025-09" db="UniProtKB">
        <authorList>
            <consortium name="Ensembl"/>
        </authorList>
    </citation>
    <scope>IDENTIFICATION</scope>
</reference>
<evidence type="ECO:0000256" key="2">
    <source>
        <dbReference type="ARBA" id="ARBA00022679"/>
    </source>
</evidence>
<feature type="domain" description="RNase H type-1" evidence="15">
    <location>
        <begin position="372"/>
        <end position="509"/>
    </location>
</feature>
<evidence type="ECO:0000256" key="12">
    <source>
        <dbReference type="PROSITE-ProRule" id="PRU00506"/>
    </source>
</evidence>
<dbReference type="Proteomes" id="UP000694522">
    <property type="component" value="Unplaced"/>
</dbReference>
<evidence type="ECO:0000259" key="14">
    <source>
        <dbReference type="PROSITE" id="PS50878"/>
    </source>
</evidence>
<dbReference type="InterPro" id="IPR012337">
    <property type="entry name" value="RNaseH-like_sf"/>
</dbReference>
<keyword evidence="5" id="KW-0479">Metal-binding</keyword>
<evidence type="ECO:0000259" key="17">
    <source>
        <dbReference type="PROSITE" id="PS51027"/>
    </source>
</evidence>
<dbReference type="Pfam" id="PF06817">
    <property type="entry name" value="RVT_thumb"/>
    <property type="match status" value="1"/>
</dbReference>
<feature type="domain" description="Reverse transcriptase" evidence="14">
    <location>
        <begin position="1"/>
        <end position="149"/>
    </location>
</feature>
<dbReference type="SUPFAM" id="SSF53098">
    <property type="entry name" value="Ribonuclease H-like"/>
    <property type="match status" value="2"/>
</dbReference>
<dbReference type="GO" id="GO:0008270">
    <property type="term" value="F:zinc ion binding"/>
    <property type="evidence" value="ECO:0007669"/>
    <property type="project" value="UniProtKB-KW"/>
</dbReference>
<keyword evidence="7" id="KW-0378">Hydrolase</keyword>
<evidence type="ECO:0000256" key="1">
    <source>
        <dbReference type="ARBA" id="ARBA00010879"/>
    </source>
</evidence>
<dbReference type="InterPro" id="IPR043502">
    <property type="entry name" value="DNA/RNA_pol_sf"/>
</dbReference>
<reference evidence="18" key="1">
    <citation type="submission" date="2025-08" db="UniProtKB">
        <authorList>
            <consortium name="Ensembl"/>
        </authorList>
    </citation>
    <scope>IDENTIFICATION</scope>
</reference>
<dbReference type="SUPFAM" id="SSF50122">
    <property type="entry name" value="DNA-binding domain of retroviral integrase"/>
    <property type="match status" value="1"/>
</dbReference>
<dbReference type="Pfam" id="PF02022">
    <property type="entry name" value="Integrase_Zn"/>
    <property type="match status" value="1"/>
</dbReference>
<accession>A0A8B9FPA2</accession>
<keyword evidence="8" id="KW-0229">DNA integration</keyword>
<dbReference type="InterPro" id="IPR001037">
    <property type="entry name" value="Integrase_C_retrovir"/>
</dbReference>
<dbReference type="PANTHER" id="PTHR41694:SF3">
    <property type="entry name" value="RNA-DIRECTED DNA POLYMERASE-RELATED"/>
    <property type="match status" value="1"/>
</dbReference>
<keyword evidence="11" id="KW-0863">Zinc-finger</keyword>
<dbReference type="Gene3D" id="1.10.10.200">
    <property type="match status" value="1"/>
</dbReference>
<evidence type="ECO:0000256" key="8">
    <source>
        <dbReference type="ARBA" id="ARBA00022908"/>
    </source>
</evidence>
<dbReference type="Pfam" id="PF00078">
    <property type="entry name" value="RVT_1"/>
    <property type="match status" value="1"/>
</dbReference>
<evidence type="ECO:0000256" key="5">
    <source>
        <dbReference type="ARBA" id="ARBA00022723"/>
    </source>
</evidence>
<keyword evidence="4" id="KW-0540">Nuclease</keyword>
<evidence type="ECO:0000256" key="9">
    <source>
        <dbReference type="ARBA" id="ARBA00022918"/>
    </source>
</evidence>
<organism evidence="18 19">
    <name type="scientific">Amazona collaria</name>
    <name type="common">yellow-billed parrot</name>
    <dbReference type="NCBI Taxonomy" id="241587"/>
    <lineage>
        <taxon>Eukaryota</taxon>
        <taxon>Metazoa</taxon>
        <taxon>Chordata</taxon>
        <taxon>Craniata</taxon>
        <taxon>Vertebrata</taxon>
        <taxon>Euteleostomi</taxon>
        <taxon>Archelosauria</taxon>
        <taxon>Archosauria</taxon>
        <taxon>Dinosauria</taxon>
        <taxon>Saurischia</taxon>
        <taxon>Theropoda</taxon>
        <taxon>Coelurosauria</taxon>
        <taxon>Aves</taxon>
        <taxon>Neognathae</taxon>
        <taxon>Neoaves</taxon>
        <taxon>Telluraves</taxon>
        <taxon>Australaves</taxon>
        <taxon>Psittaciformes</taxon>
        <taxon>Psittacidae</taxon>
        <taxon>Amazona</taxon>
    </lineage>
</organism>
<dbReference type="Pfam" id="PF00075">
    <property type="entry name" value="RNase_H"/>
    <property type="match status" value="1"/>
</dbReference>
<name>A0A8B9FPA2_9PSIT</name>
<evidence type="ECO:0000256" key="3">
    <source>
        <dbReference type="ARBA" id="ARBA00022695"/>
    </source>
</evidence>
<evidence type="ECO:0000256" key="7">
    <source>
        <dbReference type="ARBA" id="ARBA00022801"/>
    </source>
</evidence>
<keyword evidence="19" id="KW-1185">Reference proteome</keyword>
<proteinExistence type="inferred from homology"/>
<keyword evidence="2" id="KW-0808">Transferase</keyword>
<keyword evidence="10" id="KW-0238">DNA-binding</keyword>
<dbReference type="PROSITE" id="PS50876">
    <property type="entry name" value="ZF_INTEGRASE"/>
    <property type="match status" value="1"/>
</dbReference>
<dbReference type="Pfam" id="PF00665">
    <property type="entry name" value="rve"/>
    <property type="match status" value="1"/>
</dbReference>
<sequence>MEDMGSLQPGLPSPTMLPENWEILIIDLKDCFFSIPLHPQDAEKFAFSVPSINKSEPAKRYHWIVLPQGMKNSPTICQHFVAWALNPFRQKFPQLIVYHYMDDILICGEQLNKDEILRCLKLDLESQGLQIAPEKVQKSSPWKYLGWVISHSAIQPQKLKISTEIKTLNDVQKLVRDIQWVRNISGITNDDLKPLVQLLGTSTKTNEARTLGPVQEKALRIIMDKICNNHAQQIVLTLPVTLMIINSDSQRLYPFAIITQWDNTASANLRILEWIFSPITPQKTIVTKPEILSQLIMKGRNRIIDITGREPYRIILPLVQEYLEWLLRVSLPFQTALTQYDGEISNIYPPYKLLPLLHNQHFETFPKRSETPVTGITVFTDAGKRSRLAACVWQHEQQWQKHLISGTPDDSLQTLELQAVIWAFENWNNSPLNVVSDSLYVVGIIHRIESSILKEIKNNWLYSLLLKLLRLLQIRTHSYFITHIRNHQFTHGLSIGNNQADLLVSPAWAGPPVNSFAQARESHSFFHQSAKMLARQFAIPVTDAQGIVKSCPSCQKIGFGLRLGVNPRGLQPLQLWQMDVTHFSEFGRQKFIHVCIDTFSMALWATAQTGETAKHVRRHLYMCFAVLGVPKSIKTDNGPAYVSRSMAHFYSIWGIKHITGIAHSPTGQAIVERAHQIIKNLLLKQKGGESLPPAERLAKAIYVANYLRLTGDRTDPPMVIHSLAMQSGLSEKPNQKILVQYKDLITGQWKEPAEVKLTGRGYMCLLTDQGIRWIPARWIRPWQDSAENISSAPEDVSDD</sequence>
<evidence type="ECO:0000256" key="4">
    <source>
        <dbReference type="ARBA" id="ARBA00022722"/>
    </source>
</evidence>
<dbReference type="InterPro" id="IPR003308">
    <property type="entry name" value="Integrase_Zn-bd_dom_N"/>
</dbReference>
<dbReference type="GO" id="GO:0004523">
    <property type="term" value="F:RNA-DNA hybrid ribonuclease activity"/>
    <property type="evidence" value="ECO:0007669"/>
    <property type="project" value="InterPro"/>
</dbReference>
<feature type="domain" description="Integrase-type" evidence="13">
    <location>
        <begin position="514"/>
        <end position="555"/>
    </location>
</feature>
<evidence type="ECO:0000259" key="13">
    <source>
        <dbReference type="PROSITE" id="PS50876"/>
    </source>
</evidence>
<keyword evidence="11" id="KW-0862">Zinc</keyword>
<dbReference type="PROSITE" id="PS50878">
    <property type="entry name" value="RT_POL"/>
    <property type="match status" value="1"/>
</dbReference>
<dbReference type="AlphaFoldDB" id="A0A8B9FPA2"/>
<evidence type="ECO:0000256" key="10">
    <source>
        <dbReference type="ARBA" id="ARBA00023125"/>
    </source>
</evidence>
<feature type="domain" description="Integrase catalytic" evidence="16">
    <location>
        <begin position="568"/>
        <end position="725"/>
    </location>
</feature>
<dbReference type="InterPro" id="IPR001584">
    <property type="entry name" value="Integrase_cat-core"/>
</dbReference>
<evidence type="ECO:0000313" key="19">
    <source>
        <dbReference type="Proteomes" id="UP000694522"/>
    </source>
</evidence>
<keyword evidence="6" id="KW-0255">Endonuclease</keyword>
<dbReference type="PANTHER" id="PTHR41694">
    <property type="entry name" value="ENDOGENOUS RETROVIRUS GROUP K MEMBER POL PROTEIN"/>
    <property type="match status" value="1"/>
</dbReference>
<dbReference type="Pfam" id="PF00552">
    <property type="entry name" value="IN_DBD_C"/>
    <property type="match status" value="1"/>
</dbReference>
<dbReference type="Gene3D" id="3.30.70.270">
    <property type="match status" value="2"/>
</dbReference>
<dbReference type="GO" id="GO:0035613">
    <property type="term" value="F:RNA stem-loop binding"/>
    <property type="evidence" value="ECO:0007669"/>
    <property type="project" value="TreeGrafter"/>
</dbReference>
<evidence type="ECO:0000259" key="15">
    <source>
        <dbReference type="PROSITE" id="PS50879"/>
    </source>
</evidence>
<dbReference type="GO" id="GO:0003964">
    <property type="term" value="F:RNA-directed DNA polymerase activity"/>
    <property type="evidence" value="ECO:0007669"/>
    <property type="project" value="UniProtKB-KW"/>
</dbReference>
<dbReference type="InterPro" id="IPR036862">
    <property type="entry name" value="Integrase_C_dom_sf_retrovir"/>
</dbReference>
<dbReference type="Gene3D" id="3.30.420.10">
    <property type="entry name" value="Ribonuclease H-like superfamily/Ribonuclease H"/>
    <property type="match status" value="2"/>
</dbReference>
<dbReference type="InterPro" id="IPR043128">
    <property type="entry name" value="Rev_trsase/Diguanyl_cyclase"/>
</dbReference>
<evidence type="ECO:0000259" key="16">
    <source>
        <dbReference type="PROSITE" id="PS50994"/>
    </source>
</evidence>
<dbReference type="SUPFAM" id="SSF56672">
    <property type="entry name" value="DNA/RNA polymerases"/>
    <property type="match status" value="1"/>
</dbReference>
<comment type="similarity">
    <text evidence="1">Belongs to the beta type-B retroviral polymerase family. HERV class-II K(HML-2) pol subfamily.</text>
</comment>
<feature type="domain" description="Integrase-type" evidence="17">
    <location>
        <begin position="737"/>
        <end position="784"/>
    </location>
</feature>
<evidence type="ECO:0000256" key="6">
    <source>
        <dbReference type="ARBA" id="ARBA00022759"/>
    </source>
</evidence>
<feature type="DNA-binding region" description="Integrase-type" evidence="12">
    <location>
        <begin position="737"/>
        <end position="784"/>
    </location>
</feature>